<evidence type="ECO:0008006" key="3">
    <source>
        <dbReference type="Google" id="ProtNLM"/>
    </source>
</evidence>
<dbReference type="AlphaFoldDB" id="A0AAW0AKD7"/>
<protein>
    <recommendedName>
        <fullName evidence="3">Protein kinase domain-containing protein</fullName>
    </recommendedName>
</protein>
<dbReference type="EMBL" id="JAWWNJ010000061">
    <property type="protein sequence ID" value="KAK7013038.1"/>
    <property type="molecule type" value="Genomic_DNA"/>
</dbReference>
<proteinExistence type="predicted"/>
<evidence type="ECO:0000313" key="2">
    <source>
        <dbReference type="Proteomes" id="UP001362999"/>
    </source>
</evidence>
<name>A0AAW0AKD7_9AGAR</name>
<sequence length="344" mass="39828">MPRRSEAQAPRSRKRPDIESVYQSGASFSLFYPERLPDKPVQRIAVPGAIPRWPQLRLDPELRKQLRKVPLDACYERNIAYRTPVATTIKLEEGLSTGFREEQAAQVWRVSSPSYTESLVARLYDPLYYNNLSTDRFADIERSVAIYNEAYKHLKSVEGSHVPALRGIFVVEISAGFPKPRYIYCVLSDYVPGTDLRRLFKEHDPDGKKTCDPHKAALIDCAARLLYDFFPLTIYPHDMYTRNVVIDIPDTPSLEDFCDVEGCPWRNKIHIDLEFPRSQPEHQYAPKAKMIDLDILRFMEPKAWMLDISYCRSWIVKLWNAPWISSQCLDILGRWQPLDEGSDA</sequence>
<comment type="caution">
    <text evidence="1">The sequence shown here is derived from an EMBL/GenBank/DDBJ whole genome shotgun (WGS) entry which is preliminary data.</text>
</comment>
<accession>A0AAW0AKD7</accession>
<dbReference type="Proteomes" id="UP001362999">
    <property type="component" value="Unassembled WGS sequence"/>
</dbReference>
<reference evidence="1 2" key="1">
    <citation type="journal article" date="2024" name="J Genomics">
        <title>Draft genome sequencing and assembly of Favolaschia claudopus CIRM-BRFM 2984 isolated from oak limbs.</title>
        <authorList>
            <person name="Navarro D."/>
            <person name="Drula E."/>
            <person name="Chaduli D."/>
            <person name="Cazenave R."/>
            <person name="Ahrendt S."/>
            <person name="Wang J."/>
            <person name="Lipzen A."/>
            <person name="Daum C."/>
            <person name="Barry K."/>
            <person name="Grigoriev I.V."/>
            <person name="Favel A."/>
            <person name="Rosso M.N."/>
            <person name="Martin F."/>
        </authorList>
    </citation>
    <scope>NUCLEOTIDE SEQUENCE [LARGE SCALE GENOMIC DNA]</scope>
    <source>
        <strain evidence="1 2">CIRM-BRFM 2984</strain>
    </source>
</reference>
<gene>
    <name evidence="1" type="ORF">R3P38DRAFT_3207662</name>
</gene>
<organism evidence="1 2">
    <name type="scientific">Favolaschia claudopus</name>
    <dbReference type="NCBI Taxonomy" id="2862362"/>
    <lineage>
        <taxon>Eukaryota</taxon>
        <taxon>Fungi</taxon>
        <taxon>Dikarya</taxon>
        <taxon>Basidiomycota</taxon>
        <taxon>Agaricomycotina</taxon>
        <taxon>Agaricomycetes</taxon>
        <taxon>Agaricomycetidae</taxon>
        <taxon>Agaricales</taxon>
        <taxon>Marasmiineae</taxon>
        <taxon>Mycenaceae</taxon>
        <taxon>Favolaschia</taxon>
    </lineage>
</organism>
<evidence type="ECO:0000313" key="1">
    <source>
        <dbReference type="EMBL" id="KAK7013038.1"/>
    </source>
</evidence>
<keyword evidence="2" id="KW-1185">Reference proteome</keyword>